<proteinExistence type="inferred from homology"/>
<dbReference type="NCBIfam" id="TIGR02962">
    <property type="entry name" value="hdxy_isourate"/>
    <property type="match status" value="1"/>
</dbReference>
<evidence type="ECO:0000256" key="1">
    <source>
        <dbReference type="ARBA" id="ARBA00001043"/>
    </source>
</evidence>
<evidence type="ECO:0000256" key="4">
    <source>
        <dbReference type="ARBA" id="ARBA00011881"/>
    </source>
</evidence>
<comment type="function">
    <text evidence="2">Catalyzes the hydrolysis of 5-hydroxyisourate (HIU) to 2-oxo-4-hydroxy-4-carboxy-5-ureidoimidazoline (OHCU).</text>
</comment>
<evidence type="ECO:0000313" key="11">
    <source>
        <dbReference type="Proteomes" id="UP000419743"/>
    </source>
</evidence>
<evidence type="ECO:0000256" key="5">
    <source>
        <dbReference type="ARBA" id="ARBA00022631"/>
    </source>
</evidence>
<name>A0A7M4DMX8_9MICO</name>
<dbReference type="GO" id="GO:0006144">
    <property type="term" value="P:purine nucleobase metabolic process"/>
    <property type="evidence" value="ECO:0007669"/>
    <property type="project" value="UniProtKB-KW"/>
</dbReference>
<dbReference type="PROSITE" id="PS00768">
    <property type="entry name" value="TRANSTHYRETIN_1"/>
    <property type="match status" value="1"/>
</dbReference>
<dbReference type="SUPFAM" id="SSF49472">
    <property type="entry name" value="Transthyretin (synonym: prealbumin)"/>
    <property type="match status" value="1"/>
</dbReference>
<keyword evidence="5 8" id="KW-0659">Purine metabolism</keyword>
<evidence type="ECO:0000313" key="10">
    <source>
        <dbReference type="EMBL" id="VZO38785.1"/>
    </source>
</evidence>
<dbReference type="GO" id="GO:0033971">
    <property type="term" value="F:hydroxyisourate hydrolase activity"/>
    <property type="evidence" value="ECO:0007669"/>
    <property type="project" value="UniProtKB-EC"/>
</dbReference>
<protein>
    <recommendedName>
        <fullName evidence="8">5-hydroxyisourate hydrolase</fullName>
        <shortName evidence="8">HIU hydrolase</shortName>
        <shortName evidence="8">HIUHase</shortName>
        <ecNumber evidence="8">3.5.2.17</ecNumber>
    </recommendedName>
</protein>
<evidence type="ECO:0000259" key="9">
    <source>
        <dbReference type="SMART" id="SM00095"/>
    </source>
</evidence>
<dbReference type="PANTHER" id="PTHR10395">
    <property type="entry name" value="URICASE AND TRANSTHYRETIN-RELATED"/>
    <property type="match status" value="1"/>
</dbReference>
<evidence type="ECO:0000256" key="2">
    <source>
        <dbReference type="ARBA" id="ARBA00002704"/>
    </source>
</evidence>
<comment type="subunit">
    <text evidence="4 8">Homotetramer.</text>
</comment>
<feature type="binding site" evidence="7">
    <location>
        <position position="113"/>
    </location>
    <ligand>
        <name>substrate</name>
    </ligand>
</feature>
<dbReference type="InterPro" id="IPR014306">
    <property type="entry name" value="Hydroxyisourate_hydrolase"/>
</dbReference>
<dbReference type="Proteomes" id="UP000419743">
    <property type="component" value="Unassembled WGS sequence"/>
</dbReference>
<keyword evidence="11" id="KW-1185">Reference proteome</keyword>
<feature type="binding site" evidence="7">
    <location>
        <position position="7"/>
    </location>
    <ligand>
        <name>substrate</name>
    </ligand>
</feature>
<dbReference type="RefSeq" id="WP_156742179.1">
    <property type="nucleotide sequence ID" value="NZ_CACRYJ010000052.1"/>
</dbReference>
<dbReference type="InterPro" id="IPR000895">
    <property type="entry name" value="Transthyretin/HIU_hydrolase"/>
</dbReference>
<evidence type="ECO:0000256" key="8">
    <source>
        <dbReference type="RuleBase" id="RU361270"/>
    </source>
</evidence>
<dbReference type="EC" id="3.5.2.17" evidence="8"/>
<dbReference type="InterPro" id="IPR036817">
    <property type="entry name" value="Transthyretin/HIU_hydrolase_sf"/>
</dbReference>
<reference evidence="10 11" key="1">
    <citation type="submission" date="2019-11" db="EMBL/GenBank/DDBJ databases">
        <authorList>
            <person name="Criscuolo A."/>
        </authorList>
    </citation>
    <scope>NUCLEOTIDE SEQUENCE [LARGE SCALE GENOMIC DNA]</scope>
    <source>
        <strain evidence="10">CIP111667</strain>
    </source>
</reference>
<dbReference type="PRINTS" id="PR00189">
    <property type="entry name" value="TRNSTHYRETIN"/>
</dbReference>
<evidence type="ECO:0000256" key="3">
    <source>
        <dbReference type="ARBA" id="ARBA00009850"/>
    </source>
</evidence>
<feature type="binding site" evidence="7">
    <location>
        <position position="47"/>
    </location>
    <ligand>
        <name>substrate</name>
    </ligand>
</feature>
<sequence>MSNVTTHVLDASAGRPAAGIAVVLEGAVAGGSGWAEVATGTTDDDGRIADLGPEALPGGTYRLTFATGAYFDARGVDTFYPEVTVAFRVAVADQPNQHYHVPVLLSPFAYSTYRGS</sequence>
<evidence type="ECO:0000256" key="7">
    <source>
        <dbReference type="PIRSR" id="PIRSR600895-51"/>
    </source>
</evidence>
<evidence type="ECO:0000256" key="6">
    <source>
        <dbReference type="ARBA" id="ARBA00022801"/>
    </source>
</evidence>
<dbReference type="InterPro" id="IPR023416">
    <property type="entry name" value="Transthyretin/HIU_hydrolase_d"/>
</dbReference>
<dbReference type="SMART" id="SM00095">
    <property type="entry name" value="TR_THY"/>
    <property type="match status" value="1"/>
</dbReference>
<dbReference type="AlphaFoldDB" id="A0A7M4DMX8"/>
<dbReference type="Gene3D" id="2.60.40.180">
    <property type="entry name" value="Transthyretin/hydroxyisourate hydrolase domain"/>
    <property type="match status" value="1"/>
</dbReference>
<dbReference type="InterPro" id="IPR023418">
    <property type="entry name" value="Thyroxine_BS"/>
</dbReference>
<gene>
    <name evidence="10" type="primary">hiuH</name>
    <name evidence="10" type="ORF">HALOF300_03506</name>
</gene>
<dbReference type="CDD" id="cd05822">
    <property type="entry name" value="TLP_HIUase"/>
    <property type="match status" value="1"/>
</dbReference>
<comment type="catalytic activity">
    <reaction evidence="1 8">
        <text>5-hydroxyisourate + H2O = 5-hydroxy-2-oxo-4-ureido-2,5-dihydro-1H-imidazole-5-carboxylate + H(+)</text>
        <dbReference type="Rhea" id="RHEA:23736"/>
        <dbReference type="ChEBI" id="CHEBI:15377"/>
        <dbReference type="ChEBI" id="CHEBI:15378"/>
        <dbReference type="ChEBI" id="CHEBI:18072"/>
        <dbReference type="ChEBI" id="CHEBI:58639"/>
        <dbReference type="EC" id="3.5.2.17"/>
    </reaction>
</comment>
<accession>A0A7M4DMX8</accession>
<comment type="similarity">
    <text evidence="3 8">Belongs to the transthyretin family. 5-hydroxyisourate hydrolase subfamily.</text>
</comment>
<dbReference type="PANTHER" id="PTHR10395:SF7">
    <property type="entry name" value="5-HYDROXYISOURATE HYDROLASE"/>
    <property type="match status" value="1"/>
</dbReference>
<organism evidence="10 11">
    <name type="scientific">Occultella aeris</name>
    <dbReference type="NCBI Taxonomy" id="2761496"/>
    <lineage>
        <taxon>Bacteria</taxon>
        <taxon>Bacillati</taxon>
        <taxon>Actinomycetota</taxon>
        <taxon>Actinomycetes</taxon>
        <taxon>Micrococcales</taxon>
        <taxon>Ruaniaceae</taxon>
        <taxon>Occultella</taxon>
    </lineage>
</organism>
<dbReference type="Pfam" id="PF00576">
    <property type="entry name" value="Transthyretin"/>
    <property type="match status" value="1"/>
</dbReference>
<feature type="domain" description="Transthyretin/hydroxyisourate hydrolase" evidence="9">
    <location>
        <begin position="1"/>
        <end position="115"/>
    </location>
</feature>
<keyword evidence="6 8" id="KW-0378">Hydrolase</keyword>
<dbReference type="EMBL" id="CACRYJ010000052">
    <property type="protein sequence ID" value="VZO38785.1"/>
    <property type="molecule type" value="Genomic_DNA"/>
</dbReference>
<comment type="caution">
    <text evidence="10">The sequence shown here is derived from an EMBL/GenBank/DDBJ whole genome shotgun (WGS) entry which is preliminary data.</text>
</comment>